<dbReference type="RefSeq" id="WP_095540259.1">
    <property type="nucleotide sequence ID" value="NZ_NSJB01000008.1"/>
</dbReference>
<dbReference type="GO" id="GO:0140098">
    <property type="term" value="F:catalytic activity, acting on RNA"/>
    <property type="evidence" value="ECO:0007669"/>
    <property type="project" value="UniProtKB-ARBA"/>
</dbReference>
<sequence>MPADAFDDPPAPDAPPSRSAWSKPRALYEDKHLLVLFKPHELLSVPGRGEHKRDSLAWRAQQYWRNALIVHRLDMSTSGLLVMARSPQVHRLLSIAFAQRQVHKRYTAVVAGQLAGQLATPPSSPGDGNAAEPGWGLIDKPLALDWERRPLHIVDEVQGKPSQTRWRVLPAPPGAPHYPIAHTRLDLEPITGRTHQLRVHLQSIGHPILGDPLYAQGAALNAAPRLLLHARELGFEHPISGKPMFFESPAEF</sequence>
<evidence type="ECO:0000259" key="2">
    <source>
        <dbReference type="Pfam" id="PF00849"/>
    </source>
</evidence>
<dbReference type="Pfam" id="PF00849">
    <property type="entry name" value="PseudoU_synth_2"/>
    <property type="match status" value="1"/>
</dbReference>
<evidence type="ECO:0000256" key="1">
    <source>
        <dbReference type="SAM" id="MobiDB-lite"/>
    </source>
</evidence>
<dbReference type="Gene3D" id="3.30.2350.10">
    <property type="entry name" value="Pseudouridine synthase"/>
    <property type="match status" value="1"/>
</dbReference>
<evidence type="ECO:0000313" key="4">
    <source>
        <dbReference type="Proteomes" id="UP000218054"/>
    </source>
</evidence>
<dbReference type="Proteomes" id="UP000218054">
    <property type="component" value="Unassembled WGS sequence"/>
</dbReference>
<dbReference type="PROSITE" id="PS01129">
    <property type="entry name" value="PSI_RLU"/>
    <property type="match status" value="1"/>
</dbReference>
<protein>
    <submittedName>
        <fullName evidence="3">RNA pseudouridine synthase</fullName>
    </submittedName>
</protein>
<dbReference type="AlphaFoldDB" id="A0A2A2ADR9"/>
<dbReference type="GO" id="GO:0009982">
    <property type="term" value="F:pseudouridine synthase activity"/>
    <property type="evidence" value="ECO:0007669"/>
    <property type="project" value="InterPro"/>
</dbReference>
<gene>
    <name evidence="3" type="ORF">CK625_10005</name>
</gene>
<dbReference type="InterPro" id="IPR006224">
    <property type="entry name" value="PsdUridine_synth_RluA-like_CS"/>
</dbReference>
<dbReference type="InterPro" id="IPR006145">
    <property type="entry name" value="PsdUridine_synth_RsuA/RluA"/>
</dbReference>
<organism evidence="3 4">
    <name type="scientific">Vandammella animalimorsus</name>
    <dbReference type="NCBI Taxonomy" id="2029117"/>
    <lineage>
        <taxon>Bacteria</taxon>
        <taxon>Pseudomonadati</taxon>
        <taxon>Pseudomonadota</taxon>
        <taxon>Betaproteobacteria</taxon>
        <taxon>Burkholderiales</taxon>
        <taxon>Comamonadaceae</taxon>
        <taxon>Vandammella</taxon>
    </lineage>
</organism>
<comment type="caution">
    <text evidence="3">The sequence shown here is derived from an EMBL/GenBank/DDBJ whole genome shotgun (WGS) entry which is preliminary data.</text>
</comment>
<dbReference type="CDD" id="cd02869">
    <property type="entry name" value="PseudoU_synth_RluA_like"/>
    <property type="match status" value="1"/>
</dbReference>
<dbReference type="PANTHER" id="PTHR21600">
    <property type="entry name" value="MITOCHONDRIAL RNA PSEUDOURIDINE SYNTHASE"/>
    <property type="match status" value="1"/>
</dbReference>
<accession>A0A2A2ADR9</accession>
<dbReference type="PANTHER" id="PTHR21600:SF89">
    <property type="entry name" value="RIBOSOMAL LARGE SUBUNIT PSEUDOURIDINE SYNTHASE A"/>
    <property type="match status" value="1"/>
</dbReference>
<dbReference type="InterPro" id="IPR020103">
    <property type="entry name" value="PsdUridine_synth_cat_dom_sf"/>
</dbReference>
<feature type="domain" description="Pseudouridine synthase RsuA/RluA-like" evidence="2">
    <location>
        <begin position="32"/>
        <end position="203"/>
    </location>
</feature>
<dbReference type="GO" id="GO:0003723">
    <property type="term" value="F:RNA binding"/>
    <property type="evidence" value="ECO:0007669"/>
    <property type="project" value="InterPro"/>
</dbReference>
<dbReference type="SUPFAM" id="SSF55120">
    <property type="entry name" value="Pseudouridine synthase"/>
    <property type="match status" value="1"/>
</dbReference>
<dbReference type="EMBL" id="NSJB01000008">
    <property type="protein sequence ID" value="PAT36675.1"/>
    <property type="molecule type" value="Genomic_DNA"/>
</dbReference>
<name>A0A2A2ADR9_9BURK</name>
<reference evidence="3 4" key="1">
    <citation type="submission" date="2017-08" db="EMBL/GenBank/DDBJ databases">
        <title>WGS of Clinical strains of the CDC Group NO-1 linked to zoonotic infections in humans.</title>
        <authorList>
            <person name="Bernier A.-M."/>
            <person name="Bernard K."/>
        </authorList>
    </citation>
    <scope>NUCLEOTIDE SEQUENCE [LARGE SCALE GENOMIC DNA]</scope>
    <source>
        <strain evidence="3 4">NML00-0135</strain>
    </source>
</reference>
<proteinExistence type="predicted"/>
<dbReference type="GO" id="GO:0000455">
    <property type="term" value="P:enzyme-directed rRNA pseudouridine synthesis"/>
    <property type="evidence" value="ECO:0007669"/>
    <property type="project" value="TreeGrafter"/>
</dbReference>
<evidence type="ECO:0000313" key="3">
    <source>
        <dbReference type="EMBL" id="PAT36675.1"/>
    </source>
</evidence>
<feature type="region of interest" description="Disordered" evidence="1">
    <location>
        <begin position="1"/>
        <end position="22"/>
    </location>
</feature>
<keyword evidence="4" id="KW-1185">Reference proteome</keyword>
<dbReference type="InterPro" id="IPR050188">
    <property type="entry name" value="RluA_PseudoU_synthase"/>
</dbReference>